<feature type="domain" description="Ras-GEF" evidence="13">
    <location>
        <begin position="1830"/>
        <end position="2069"/>
    </location>
</feature>
<feature type="compositionally biased region" description="Polar residues" evidence="12">
    <location>
        <begin position="938"/>
        <end position="952"/>
    </location>
</feature>
<dbReference type="GO" id="GO:0051301">
    <property type="term" value="P:cell division"/>
    <property type="evidence" value="ECO:0007669"/>
    <property type="project" value="UniProtKB-KW"/>
</dbReference>
<dbReference type="InterPro" id="IPR023578">
    <property type="entry name" value="Ras_GEF_dom_sf"/>
</dbReference>
<evidence type="ECO:0000256" key="10">
    <source>
        <dbReference type="PROSITE-ProRule" id="PRU00168"/>
    </source>
</evidence>
<feature type="region of interest" description="Disordered" evidence="12">
    <location>
        <begin position="373"/>
        <end position="412"/>
    </location>
</feature>
<evidence type="ECO:0000256" key="5">
    <source>
        <dbReference type="ARBA" id="ARBA00022658"/>
    </source>
</evidence>
<evidence type="ECO:0000256" key="3">
    <source>
        <dbReference type="ARBA" id="ARBA00022490"/>
    </source>
</evidence>
<evidence type="ECO:0000256" key="8">
    <source>
        <dbReference type="ARBA" id="ARBA00061443"/>
    </source>
</evidence>
<keyword evidence="4" id="KW-0132">Cell division</keyword>
<evidence type="ECO:0000256" key="2">
    <source>
        <dbReference type="ARBA" id="ARBA00004496"/>
    </source>
</evidence>
<keyword evidence="3" id="KW-0963">Cytoplasm</keyword>
<feature type="compositionally biased region" description="Polar residues" evidence="12">
    <location>
        <begin position="381"/>
        <end position="404"/>
    </location>
</feature>
<dbReference type="InterPro" id="IPR008937">
    <property type="entry name" value="Ras-like_GEF"/>
</dbReference>
<evidence type="ECO:0000256" key="12">
    <source>
        <dbReference type="SAM" id="MobiDB-lite"/>
    </source>
</evidence>
<evidence type="ECO:0000256" key="4">
    <source>
        <dbReference type="ARBA" id="ARBA00022618"/>
    </source>
</evidence>
<evidence type="ECO:0000256" key="9">
    <source>
        <dbReference type="ARBA" id="ARBA00070837"/>
    </source>
</evidence>
<gene>
    <name evidence="15" type="ORF">SCODWIG_02789</name>
</gene>
<feature type="region of interest" description="Disordered" evidence="12">
    <location>
        <begin position="462"/>
        <end position="481"/>
    </location>
</feature>
<protein>
    <recommendedName>
        <fullName evidence="9">Guanine nucleotide exchange factor LTE1</fullName>
    </recommendedName>
</protein>
<dbReference type="InterPro" id="IPR000651">
    <property type="entry name" value="Ras-like_Gua-exchang_fac_N"/>
</dbReference>
<dbReference type="Gene3D" id="1.20.870.10">
    <property type="entry name" value="Son of sevenless (SoS) protein Chain: S domain 1"/>
    <property type="match status" value="1"/>
</dbReference>
<dbReference type="PANTHER" id="PTHR23113">
    <property type="entry name" value="GUANINE NUCLEOTIDE EXCHANGE FACTOR"/>
    <property type="match status" value="1"/>
</dbReference>
<dbReference type="InterPro" id="IPR019804">
    <property type="entry name" value="Ras_G-nucl-exch_fac_CS"/>
</dbReference>
<evidence type="ECO:0000313" key="15">
    <source>
        <dbReference type="EMBL" id="SSD61028.1"/>
    </source>
</evidence>
<sequence>MFKDQHEKASNTEECTSVGSVYHVSPSSIFNDPDYYPTPSSNVINITYKQTAASNATNNNKTLPTKIQKKIISSTIEALIVTLSSPIDVVDYNLFSDFFIIYRRFLSCTDLLSLLINRFNWCIGEVLNTTPSTKKNGVNEKRHKLGEIALVRTFVLLRHWVLNYFIEDFATSHTLTEQFLNFLNSSHNILINSGHDNKSSNNSKKVISNVIVNLKKCWISRLSITIDGFQLPNLPTVSNGNISQYVTDWLLYKIKDPFSKTKSSKGENDDSSGDNWIRNKSKNSLSFYAIESSSNPGFRNQSFLSIYNGNNINNLNFKLPTFDELKDNNDNINKTHNIATGMLRSKTPILANSKSRNSFLYPRNFTTPIVDNKGIKDNANVGENKTTASNLSSSSLGKKTQLPLQNKVEKTNKVSEAPENINNSNNIKIFLNSLEYPSSSKIDKIIPPTPAKKIEFVISTNEPLLRPPPTSEKKVKDPGNTLTLTTSNKVENTCFTRDSSYSSITSLKKKITRGSVNELLSRWSINHKTHNNNQLLKRSSISGPATENNTLDKMKAKNAVTTHTDSEDNQKNMNNLVKYVFSITSLDSKPNNATDIFMETPKFDILSARSIDQVEYLIEMENKLLKELSAQRQQKEKQQKLVDSSEKDKYFTTPENHKILDFPDANEDTDNINIDNDNVQTEQQNGAEDVKTPAPINGMDNLNLYYTVNSIANSVLSISNQLNRQKSQSTSNNFVNLQNSDLSSSSVVGNTLAQKPEYVLKSPFFQDRKSTKNNSGLPTKTNHSIGLNKNNSMVLRRKHKKNESNPSIFLASKNKSFLYSLEKVGYSSADCELLSQHALNNTPTKAINYDYKLQRLSNFSASRYSQGSTLSYITYDSNLSISMDQITKGSLIQINDQRGEINTNTISPSNNTNDKCTVLRRKSGINNLRDVTKDKGQQADNNGDDTNNSIHTGRNIALPLEVPRRSSKRYFRNNNIANIQKIKNLNEIGEGKGGNNTAILSQKDASPVGKVTYITDNGGNLSSNVELSSSTALPSNNTNIENSLALNSINDDAANLSERQPSIKNSGRIYINQRSLVRKNSVTPLKNLNKKSSHPRHQSVPVVIRSPLENRSFIKKDSILVEQELRLMEKDNTNHEGLRNTIQIIDHENNGTSIYTEDEDENSDFPSIMKLSPVSPTSIKRDKLIVKNEYQLERLEKAISCLLVSDTVLNRKSYRSSTSSISSVSTDVILVSPKKNNFDIINGKNDERVSLNMPSIEQGVLKESTSNKTLKASEYSFLKESNSNRTLKGPGSGFIKESNSNKTITSHPLLPDASKDDERVADSLKQNVATSTSRDRKVESTSIESLVKYIKESSNDCIDKIISDTGTLEIDTEKKIVLEQAETSDKMDLRKAFKAKHGGSLYLEESKSDLSFLDFSIDSLSHHGSLKYPRSNGKNYIFSADEDEHGEKEKIATGVATDEYVDRLKPTSILEGDNSHISDNGDDISSAAADDNINANYTFEKIVEDDALSADNGAITAKNNHHNNFFVADSTNDNQNTSALDVGSIATSANIDAEEDSTTEVRNSFVNGLKKKFLPSSVKTSSLLEVNSADSTEPLHFSSSTMNVTKKGNTPNIVTFAQMPDESFQNNNPVDVALMKLEGTYSKEDGKSEKRKISSDNDDTEDHDRLNSKEDMLNSLKSTPPSSSNDSSKFVDQKDPFTKPSNSADDGTAPFLRTLNRLSPERNPLFKNTSTTNLSNRQSLLIEKRRNNRRFTMYEYFPDNKDQHNDDDDDVKENETNNSNNTNENPRYNFVLENSADEQVRNLLNGYQMDDFKLGLQNANEHIPFILMYDSLSIAIQMTLIERDVLNEIDWKDLLTLNMQHSLPTFTTWLQVLFYNEHLTGIDLAVSRFNLCVDWIISEIVLTTNTKLRRNTIQRFIHIAEHCVKMQNFNTVLQIVLALNSIIVQTYNESWRLVEPGDLLTWEELKKIPSLDRNFSTIRKFMNEMDPIKGCVPFIVLYLSDLSLNEQKKDWLSENMVNYGKFETSVDIVKNFIQRVQWGVQFYDITPDSELLSKCVYISCLTPEELEIATKV</sequence>
<feature type="region of interest" description="Disordered" evidence="12">
    <location>
        <begin position="1282"/>
        <end position="1317"/>
    </location>
</feature>
<name>A0A376B8M0_9ASCO</name>
<dbReference type="GO" id="GO:0005933">
    <property type="term" value="C:cellular bud"/>
    <property type="evidence" value="ECO:0007669"/>
    <property type="project" value="UniProtKB-SubCell"/>
</dbReference>
<dbReference type="Pfam" id="PF00618">
    <property type="entry name" value="RasGEF_N"/>
    <property type="match status" value="1"/>
</dbReference>
<dbReference type="Proteomes" id="UP000262825">
    <property type="component" value="Unassembled WGS sequence"/>
</dbReference>
<dbReference type="GO" id="GO:0005737">
    <property type="term" value="C:cytoplasm"/>
    <property type="evidence" value="ECO:0007669"/>
    <property type="project" value="UniProtKB-SubCell"/>
</dbReference>
<feature type="compositionally biased region" description="Polar residues" evidence="12">
    <location>
        <begin position="1297"/>
        <end position="1306"/>
    </location>
</feature>
<keyword evidence="5 10" id="KW-0344">Guanine-nucleotide releasing factor</keyword>
<evidence type="ECO:0000259" key="13">
    <source>
        <dbReference type="PROSITE" id="PS50009"/>
    </source>
</evidence>
<evidence type="ECO:0000256" key="7">
    <source>
        <dbReference type="ARBA" id="ARBA00023306"/>
    </source>
</evidence>
<feature type="region of interest" description="Disordered" evidence="12">
    <location>
        <begin position="1588"/>
        <end position="1608"/>
    </location>
</feature>
<feature type="region of interest" description="Disordered" evidence="12">
    <location>
        <begin position="1755"/>
        <end position="1787"/>
    </location>
</feature>
<keyword evidence="16" id="KW-1185">Reference proteome</keyword>
<evidence type="ECO:0000259" key="14">
    <source>
        <dbReference type="PROSITE" id="PS50212"/>
    </source>
</evidence>
<dbReference type="FunFam" id="1.10.840.10:FF:000019">
    <property type="entry name" value="Guanine nucleotide exchange factor LTE1"/>
    <property type="match status" value="1"/>
</dbReference>
<dbReference type="PANTHER" id="PTHR23113:SF363">
    <property type="entry name" value="PROTEIN SON OF SEVENLESS"/>
    <property type="match status" value="1"/>
</dbReference>
<feature type="region of interest" description="Disordered" evidence="12">
    <location>
        <begin position="927"/>
        <end position="952"/>
    </location>
</feature>
<dbReference type="SUPFAM" id="SSF48366">
    <property type="entry name" value="Ras GEF"/>
    <property type="match status" value="1"/>
</dbReference>
<evidence type="ECO:0000256" key="11">
    <source>
        <dbReference type="SAM" id="Coils"/>
    </source>
</evidence>
<dbReference type="CDD" id="cd06224">
    <property type="entry name" value="REM"/>
    <property type="match status" value="1"/>
</dbReference>
<feature type="compositionally biased region" description="Basic and acidic residues" evidence="12">
    <location>
        <begin position="1662"/>
        <end position="1672"/>
    </location>
</feature>
<keyword evidence="11" id="KW-0175">Coiled coil</keyword>
<dbReference type="PROSITE" id="PS50212">
    <property type="entry name" value="RASGEF_NTER"/>
    <property type="match status" value="1"/>
</dbReference>
<evidence type="ECO:0000313" key="16">
    <source>
        <dbReference type="Proteomes" id="UP000262825"/>
    </source>
</evidence>
<dbReference type="InterPro" id="IPR001895">
    <property type="entry name" value="RASGEF_cat_dom"/>
</dbReference>
<feature type="domain" description="N-terminal Ras-GEF" evidence="14">
    <location>
        <begin position="67"/>
        <end position="215"/>
    </location>
</feature>
<reference evidence="16" key="1">
    <citation type="submission" date="2018-06" db="EMBL/GenBank/DDBJ databases">
        <authorList>
            <person name="Guldener U."/>
        </authorList>
    </citation>
    <scope>NUCLEOTIDE SEQUENCE [LARGE SCALE GENOMIC DNA]</scope>
    <source>
        <strain evidence="16">UTAD17</strain>
    </source>
</reference>
<evidence type="ECO:0000256" key="6">
    <source>
        <dbReference type="ARBA" id="ARBA00022776"/>
    </source>
</evidence>
<dbReference type="SMART" id="SM00147">
    <property type="entry name" value="RasGEF"/>
    <property type="match status" value="1"/>
</dbReference>
<evidence type="ECO:0000256" key="1">
    <source>
        <dbReference type="ARBA" id="ARBA00004378"/>
    </source>
</evidence>
<comment type="subcellular location">
    <subcellularLocation>
        <location evidence="1">Bud</location>
    </subcellularLocation>
    <subcellularLocation>
        <location evidence="2">Cytoplasm</location>
    </subcellularLocation>
</comment>
<comment type="similarity">
    <text evidence="8">Belongs to the LTE1 family.</text>
</comment>
<feature type="compositionally biased region" description="Polar residues" evidence="12">
    <location>
        <begin position="1726"/>
        <end position="1739"/>
    </location>
</feature>
<dbReference type="InterPro" id="IPR036964">
    <property type="entry name" value="RASGEF_cat_dom_sf"/>
</dbReference>
<dbReference type="PROSITE" id="PS50009">
    <property type="entry name" value="RASGEF_CAT"/>
    <property type="match status" value="1"/>
</dbReference>
<dbReference type="SMART" id="SM00229">
    <property type="entry name" value="RasGEFN"/>
    <property type="match status" value="1"/>
</dbReference>
<keyword evidence="6" id="KW-0498">Mitosis</keyword>
<dbReference type="VEuPathDB" id="FungiDB:SCODWIG_02789"/>
<dbReference type="GO" id="GO:0005085">
    <property type="term" value="F:guanyl-nucleotide exchange factor activity"/>
    <property type="evidence" value="ECO:0007669"/>
    <property type="project" value="UniProtKB-KW"/>
</dbReference>
<dbReference type="GO" id="GO:0005886">
    <property type="term" value="C:plasma membrane"/>
    <property type="evidence" value="ECO:0007669"/>
    <property type="project" value="TreeGrafter"/>
</dbReference>
<proteinExistence type="inferred from homology"/>
<dbReference type="Gene3D" id="1.10.840.10">
    <property type="entry name" value="Ras guanine-nucleotide exchange factors catalytic domain"/>
    <property type="match status" value="1"/>
</dbReference>
<feature type="compositionally biased region" description="Low complexity" evidence="12">
    <location>
        <begin position="1673"/>
        <end position="1688"/>
    </location>
</feature>
<keyword evidence="7" id="KW-0131">Cell cycle</keyword>
<dbReference type="EMBL" id="UFAJ01000542">
    <property type="protein sequence ID" value="SSD61028.1"/>
    <property type="molecule type" value="Genomic_DNA"/>
</dbReference>
<dbReference type="Pfam" id="PF00617">
    <property type="entry name" value="RasGEF"/>
    <property type="match status" value="1"/>
</dbReference>
<feature type="compositionally biased region" description="Low complexity" evidence="12">
    <location>
        <begin position="1776"/>
        <end position="1785"/>
    </location>
</feature>
<feature type="region of interest" description="Disordered" evidence="12">
    <location>
        <begin position="1641"/>
        <end position="1741"/>
    </location>
</feature>
<accession>A0A376B8M0</accession>
<feature type="compositionally biased region" description="Basic and acidic residues" evidence="12">
    <location>
        <begin position="1641"/>
        <end position="1655"/>
    </location>
</feature>
<dbReference type="GO" id="GO:0007265">
    <property type="term" value="P:Ras protein signal transduction"/>
    <property type="evidence" value="ECO:0007669"/>
    <property type="project" value="TreeGrafter"/>
</dbReference>
<dbReference type="PROSITE" id="PS00720">
    <property type="entry name" value="RASGEF"/>
    <property type="match status" value="1"/>
</dbReference>
<organism evidence="15 16">
    <name type="scientific">Saccharomycodes ludwigii</name>
    <dbReference type="NCBI Taxonomy" id="36035"/>
    <lineage>
        <taxon>Eukaryota</taxon>
        <taxon>Fungi</taxon>
        <taxon>Dikarya</taxon>
        <taxon>Ascomycota</taxon>
        <taxon>Saccharomycotina</taxon>
        <taxon>Saccharomycetes</taxon>
        <taxon>Saccharomycodales</taxon>
        <taxon>Saccharomycodaceae</taxon>
        <taxon>Saccharomycodes</taxon>
    </lineage>
</organism>
<feature type="coiled-coil region" evidence="11">
    <location>
        <begin position="618"/>
        <end position="648"/>
    </location>
</feature>